<comment type="caution">
    <text evidence="4">The sequence shown here is derived from an EMBL/GenBank/DDBJ whole genome shotgun (WGS) entry which is preliminary data.</text>
</comment>
<evidence type="ECO:0000313" key="5">
    <source>
        <dbReference type="Proteomes" id="UP000019140"/>
    </source>
</evidence>
<dbReference type="Pfam" id="PF16347">
    <property type="entry name" value="SGSH_C"/>
    <property type="match status" value="1"/>
</dbReference>
<dbReference type="SUPFAM" id="SSF53649">
    <property type="entry name" value="Alkaline phosphatase-like"/>
    <property type="match status" value="1"/>
</dbReference>
<dbReference type="Gene3D" id="3.40.720.10">
    <property type="entry name" value="Alkaline Phosphatase, subunit A"/>
    <property type="match status" value="1"/>
</dbReference>
<dbReference type="Proteomes" id="UP000019140">
    <property type="component" value="Unassembled WGS sequence"/>
</dbReference>
<keyword evidence="1" id="KW-0479">Metal-binding</keyword>
<dbReference type="InterPro" id="IPR032506">
    <property type="entry name" value="SGSH_C"/>
</dbReference>
<evidence type="ECO:0000259" key="3">
    <source>
        <dbReference type="Pfam" id="PF16347"/>
    </source>
</evidence>
<keyword evidence="2" id="KW-0378">Hydrolase</keyword>
<dbReference type="HOGENOM" id="CLU_1406470_0_0_7"/>
<protein>
    <recommendedName>
        <fullName evidence="3">N-sulphoglucosamine sulphohydrolase C-terminal domain-containing protein</fullName>
    </recommendedName>
</protein>
<evidence type="ECO:0000313" key="4">
    <source>
        <dbReference type="EMBL" id="ETX09315.1"/>
    </source>
</evidence>
<accession>W4MGN4</accession>
<dbReference type="GO" id="GO:0008484">
    <property type="term" value="F:sulfuric ester hydrolase activity"/>
    <property type="evidence" value="ECO:0007669"/>
    <property type="project" value="TreeGrafter"/>
</dbReference>
<dbReference type="GO" id="GO:0005737">
    <property type="term" value="C:cytoplasm"/>
    <property type="evidence" value="ECO:0007669"/>
    <property type="project" value="TreeGrafter"/>
</dbReference>
<organism evidence="4 5">
    <name type="scientific">Candidatus Entotheonella gemina</name>
    <dbReference type="NCBI Taxonomy" id="1429439"/>
    <lineage>
        <taxon>Bacteria</taxon>
        <taxon>Pseudomonadati</taxon>
        <taxon>Nitrospinota/Tectimicrobiota group</taxon>
        <taxon>Candidatus Tectimicrobiota</taxon>
        <taxon>Candidatus Entotheonellia</taxon>
        <taxon>Candidatus Entotheonellales</taxon>
        <taxon>Candidatus Entotheonellaceae</taxon>
        <taxon>Candidatus Entotheonella</taxon>
    </lineage>
</organism>
<dbReference type="GO" id="GO:0046872">
    <property type="term" value="F:metal ion binding"/>
    <property type="evidence" value="ECO:0007669"/>
    <property type="project" value="UniProtKB-KW"/>
</dbReference>
<feature type="domain" description="N-sulphoglucosamine sulphohydrolase C-terminal" evidence="3">
    <location>
        <begin position="30"/>
        <end position="175"/>
    </location>
</feature>
<keyword evidence="5" id="KW-1185">Reference proteome</keyword>
<proteinExistence type="predicted"/>
<sequence length="193" mass="21592">MGQILERLHERGYPDNAVVVFTSDHGDCLGDHGLNHKWNGYDQVTRVPLIVRSPGRVLAGKMVDGLVQQQDIASYLFRVAGIEQPPGLEIADLSPALTGGELAGRDAVYCENAKEKRMCAAHLSVMRTEEWKLVHYLDVEGGQLFDLKNDPLELDDLWGDPGAAPMKRDLLDHFYRWRMHSVIATSDWASAVR</sequence>
<evidence type="ECO:0000256" key="2">
    <source>
        <dbReference type="ARBA" id="ARBA00022801"/>
    </source>
</evidence>
<dbReference type="PANTHER" id="PTHR45953">
    <property type="entry name" value="IDURONATE 2-SULFATASE"/>
    <property type="match status" value="1"/>
</dbReference>
<name>W4MGN4_9BACT</name>
<dbReference type="InterPro" id="IPR017850">
    <property type="entry name" value="Alkaline_phosphatase_core_sf"/>
</dbReference>
<dbReference type="EMBL" id="AZHX01000007">
    <property type="protein sequence ID" value="ETX09315.1"/>
    <property type="molecule type" value="Genomic_DNA"/>
</dbReference>
<reference evidence="4 5" key="1">
    <citation type="journal article" date="2014" name="Nature">
        <title>An environmental bacterial taxon with a large and distinct metabolic repertoire.</title>
        <authorList>
            <person name="Wilson M.C."/>
            <person name="Mori T."/>
            <person name="Ruckert C."/>
            <person name="Uria A.R."/>
            <person name="Helf M.J."/>
            <person name="Takada K."/>
            <person name="Gernert C."/>
            <person name="Steffens U.A."/>
            <person name="Heycke N."/>
            <person name="Schmitt S."/>
            <person name="Rinke C."/>
            <person name="Helfrich E.J."/>
            <person name="Brachmann A.O."/>
            <person name="Gurgui C."/>
            <person name="Wakimoto T."/>
            <person name="Kracht M."/>
            <person name="Crusemann M."/>
            <person name="Hentschel U."/>
            <person name="Abe I."/>
            <person name="Matsunaga S."/>
            <person name="Kalinowski J."/>
            <person name="Takeyama H."/>
            <person name="Piel J."/>
        </authorList>
    </citation>
    <scope>NUCLEOTIDE SEQUENCE [LARGE SCALE GENOMIC DNA]</scope>
    <source>
        <strain evidence="5">TSY2</strain>
    </source>
</reference>
<evidence type="ECO:0000256" key="1">
    <source>
        <dbReference type="ARBA" id="ARBA00022723"/>
    </source>
</evidence>
<gene>
    <name evidence="4" type="ORF">ETSY2_00215</name>
</gene>
<dbReference type="PANTHER" id="PTHR45953:SF1">
    <property type="entry name" value="IDURONATE 2-SULFATASE"/>
    <property type="match status" value="1"/>
</dbReference>
<dbReference type="AlphaFoldDB" id="W4MGN4"/>